<protein>
    <submittedName>
        <fullName evidence="2">Uncharacterized protein</fullName>
    </submittedName>
</protein>
<dbReference type="AlphaFoldDB" id="A0AAD9HIZ4"/>
<keyword evidence="3" id="KW-1185">Reference proteome</keyword>
<proteinExistence type="predicted"/>
<accession>A0AAD9HIZ4</accession>
<gene>
    <name evidence="2" type="ORF">LX32DRAFT_343118</name>
</gene>
<evidence type="ECO:0000313" key="2">
    <source>
        <dbReference type="EMBL" id="KAK2029975.1"/>
    </source>
</evidence>
<feature type="region of interest" description="Disordered" evidence="1">
    <location>
        <begin position="1"/>
        <end position="68"/>
    </location>
</feature>
<name>A0AAD9HIZ4_9PEZI</name>
<dbReference type="Proteomes" id="UP001232148">
    <property type="component" value="Unassembled WGS sequence"/>
</dbReference>
<comment type="caution">
    <text evidence="2">The sequence shown here is derived from an EMBL/GenBank/DDBJ whole genome shotgun (WGS) entry which is preliminary data.</text>
</comment>
<sequence>MDSQNLRNMPRGVVCGSHMSATTMSHNGSGGRRTDAMSPSLWGRPPSQHPQDDVLRKPGRTAASNSTRLGVARCPASVIFVRTHWLNPPPPGGLTRHTTLRPPLSHRSLPARQAGAPAGFLHRRDMHTRHHIARPQAYATASINTIVYGCPPPR</sequence>
<evidence type="ECO:0000256" key="1">
    <source>
        <dbReference type="SAM" id="MobiDB-lite"/>
    </source>
</evidence>
<reference evidence="2" key="1">
    <citation type="submission" date="2021-06" db="EMBL/GenBank/DDBJ databases">
        <title>Comparative genomics, transcriptomics and evolutionary studies reveal genomic signatures of adaptation to plant cell wall in hemibiotrophic fungi.</title>
        <authorList>
            <consortium name="DOE Joint Genome Institute"/>
            <person name="Baroncelli R."/>
            <person name="Diaz J.F."/>
            <person name="Benocci T."/>
            <person name="Peng M."/>
            <person name="Battaglia E."/>
            <person name="Haridas S."/>
            <person name="Andreopoulos W."/>
            <person name="Labutti K."/>
            <person name="Pangilinan J."/>
            <person name="Floch G.L."/>
            <person name="Makela M.R."/>
            <person name="Henrissat B."/>
            <person name="Grigoriev I.V."/>
            <person name="Crouch J.A."/>
            <person name="De Vries R.P."/>
            <person name="Sukno S.A."/>
            <person name="Thon M.R."/>
        </authorList>
    </citation>
    <scope>NUCLEOTIDE SEQUENCE</scope>
    <source>
        <strain evidence="2">MAFF235873</strain>
    </source>
</reference>
<organism evidence="2 3">
    <name type="scientific">Colletotrichum zoysiae</name>
    <dbReference type="NCBI Taxonomy" id="1216348"/>
    <lineage>
        <taxon>Eukaryota</taxon>
        <taxon>Fungi</taxon>
        <taxon>Dikarya</taxon>
        <taxon>Ascomycota</taxon>
        <taxon>Pezizomycotina</taxon>
        <taxon>Sordariomycetes</taxon>
        <taxon>Hypocreomycetidae</taxon>
        <taxon>Glomerellales</taxon>
        <taxon>Glomerellaceae</taxon>
        <taxon>Colletotrichum</taxon>
        <taxon>Colletotrichum graminicola species complex</taxon>
    </lineage>
</organism>
<dbReference type="EMBL" id="MU842857">
    <property type="protein sequence ID" value="KAK2029975.1"/>
    <property type="molecule type" value="Genomic_DNA"/>
</dbReference>
<feature type="region of interest" description="Disordered" evidence="1">
    <location>
        <begin position="88"/>
        <end position="111"/>
    </location>
</feature>
<evidence type="ECO:0000313" key="3">
    <source>
        <dbReference type="Proteomes" id="UP001232148"/>
    </source>
</evidence>